<dbReference type="PANTHER" id="PTHR46641:SF20">
    <property type="entry name" value="G-PROTEIN COUPLED RECEPTORS FAMILY 1 PROFILE DOMAIN-CONTAINING PROTEIN"/>
    <property type="match status" value="1"/>
</dbReference>
<organism evidence="7 8">
    <name type="scientific">Diploscapter pachys</name>
    <dbReference type="NCBI Taxonomy" id="2018661"/>
    <lineage>
        <taxon>Eukaryota</taxon>
        <taxon>Metazoa</taxon>
        <taxon>Ecdysozoa</taxon>
        <taxon>Nematoda</taxon>
        <taxon>Chromadorea</taxon>
        <taxon>Rhabditida</taxon>
        <taxon>Rhabditina</taxon>
        <taxon>Rhabditomorpha</taxon>
        <taxon>Rhabditoidea</taxon>
        <taxon>Rhabditidae</taxon>
        <taxon>Diploscapter</taxon>
    </lineage>
</organism>
<dbReference type="InterPro" id="IPR000276">
    <property type="entry name" value="GPCR_Rhodpsn"/>
</dbReference>
<dbReference type="AlphaFoldDB" id="A0A2A2JAH2"/>
<feature type="domain" description="G-protein coupled receptors family 1 profile" evidence="6">
    <location>
        <begin position="1"/>
        <end position="161"/>
    </location>
</feature>
<evidence type="ECO:0000256" key="2">
    <source>
        <dbReference type="ARBA" id="ARBA00022692"/>
    </source>
</evidence>
<dbReference type="OrthoDB" id="10011262at2759"/>
<dbReference type="STRING" id="2018661.A0A2A2JAH2"/>
<dbReference type="Gene3D" id="1.20.1070.10">
    <property type="entry name" value="Rhodopsin 7-helix transmembrane proteins"/>
    <property type="match status" value="1"/>
</dbReference>
<feature type="transmembrane region" description="Helical" evidence="5">
    <location>
        <begin position="91"/>
        <end position="117"/>
    </location>
</feature>
<feature type="transmembrane region" description="Helical" evidence="5">
    <location>
        <begin position="38"/>
        <end position="58"/>
    </location>
</feature>
<gene>
    <name evidence="7" type="ORF">WR25_10831</name>
</gene>
<dbReference type="PANTHER" id="PTHR46641">
    <property type="entry name" value="FMRFAMIDE RECEPTOR-RELATED"/>
    <property type="match status" value="1"/>
</dbReference>
<dbReference type="PROSITE" id="PS50262">
    <property type="entry name" value="G_PROTEIN_RECEP_F1_2"/>
    <property type="match status" value="1"/>
</dbReference>
<evidence type="ECO:0000256" key="5">
    <source>
        <dbReference type="SAM" id="Phobius"/>
    </source>
</evidence>
<evidence type="ECO:0000313" key="7">
    <source>
        <dbReference type="EMBL" id="PAV58768.1"/>
    </source>
</evidence>
<evidence type="ECO:0000256" key="1">
    <source>
        <dbReference type="ARBA" id="ARBA00004370"/>
    </source>
</evidence>
<sequence>MHISRTLNVYVCLAVTVDRYIAVRYPLHSKIWCTPKKAVMVLVGIAVFTLIYRIPVFFELINDDKDCGLLIHTNFGKGPFMQVYYHIYTNILLNVIIPWIIMIFLNSYIVYLVHQAYKVRGNMQGKDAKNDSNKRRCTLMATAMIFCFILFNSINSVYRVC</sequence>
<dbReference type="SUPFAM" id="SSF81321">
    <property type="entry name" value="Family A G protein-coupled receptor-like"/>
    <property type="match status" value="1"/>
</dbReference>
<name>A0A2A2JAH2_9BILA</name>
<dbReference type="InterPro" id="IPR017452">
    <property type="entry name" value="GPCR_Rhodpsn_7TM"/>
</dbReference>
<evidence type="ECO:0000256" key="3">
    <source>
        <dbReference type="ARBA" id="ARBA00022989"/>
    </source>
</evidence>
<dbReference type="Proteomes" id="UP000218231">
    <property type="component" value="Unassembled WGS sequence"/>
</dbReference>
<accession>A0A2A2JAH2</accession>
<dbReference type="EMBL" id="LIAE01010558">
    <property type="protein sequence ID" value="PAV58768.1"/>
    <property type="molecule type" value="Genomic_DNA"/>
</dbReference>
<evidence type="ECO:0000259" key="6">
    <source>
        <dbReference type="PROSITE" id="PS50262"/>
    </source>
</evidence>
<dbReference type="GO" id="GO:0004930">
    <property type="term" value="F:G protein-coupled receptor activity"/>
    <property type="evidence" value="ECO:0007669"/>
    <property type="project" value="InterPro"/>
</dbReference>
<dbReference type="Pfam" id="PF00001">
    <property type="entry name" value="7tm_1"/>
    <property type="match status" value="1"/>
</dbReference>
<keyword evidence="3 5" id="KW-1133">Transmembrane helix</keyword>
<dbReference type="GO" id="GO:0016020">
    <property type="term" value="C:membrane"/>
    <property type="evidence" value="ECO:0007669"/>
    <property type="project" value="UniProtKB-SubCell"/>
</dbReference>
<keyword evidence="8" id="KW-1185">Reference proteome</keyword>
<feature type="transmembrane region" description="Helical" evidence="5">
    <location>
        <begin position="138"/>
        <end position="158"/>
    </location>
</feature>
<evidence type="ECO:0000313" key="8">
    <source>
        <dbReference type="Proteomes" id="UP000218231"/>
    </source>
</evidence>
<keyword evidence="2 5" id="KW-0812">Transmembrane</keyword>
<keyword evidence="4 5" id="KW-0472">Membrane</keyword>
<reference evidence="7 8" key="1">
    <citation type="journal article" date="2017" name="Curr. Biol.">
        <title>Genome architecture and evolution of a unichromosomal asexual nematode.</title>
        <authorList>
            <person name="Fradin H."/>
            <person name="Zegar C."/>
            <person name="Gutwein M."/>
            <person name="Lucas J."/>
            <person name="Kovtun M."/>
            <person name="Corcoran D."/>
            <person name="Baugh L.R."/>
            <person name="Kiontke K."/>
            <person name="Gunsalus K."/>
            <person name="Fitch D.H."/>
            <person name="Piano F."/>
        </authorList>
    </citation>
    <scope>NUCLEOTIDE SEQUENCE [LARGE SCALE GENOMIC DNA]</scope>
    <source>
        <strain evidence="7">PF1309</strain>
    </source>
</reference>
<proteinExistence type="predicted"/>
<protein>
    <recommendedName>
        <fullName evidence="6">G-protein coupled receptors family 1 profile domain-containing protein</fullName>
    </recommendedName>
</protein>
<comment type="subcellular location">
    <subcellularLocation>
        <location evidence="1">Membrane</location>
    </subcellularLocation>
</comment>
<comment type="caution">
    <text evidence="7">The sequence shown here is derived from an EMBL/GenBank/DDBJ whole genome shotgun (WGS) entry which is preliminary data.</text>
</comment>
<evidence type="ECO:0000256" key="4">
    <source>
        <dbReference type="ARBA" id="ARBA00023136"/>
    </source>
</evidence>
<dbReference type="InterPro" id="IPR052954">
    <property type="entry name" value="GPCR-Ligand_Int"/>
</dbReference>